<evidence type="ECO:0000256" key="1">
    <source>
        <dbReference type="ARBA" id="ARBA00010164"/>
    </source>
</evidence>
<evidence type="ECO:0000256" key="2">
    <source>
        <dbReference type="ARBA" id="ARBA00022679"/>
    </source>
</evidence>
<dbReference type="InterPro" id="IPR016869">
    <property type="entry name" value="UCP028135_HipA-like"/>
</dbReference>
<evidence type="ECO:0000259" key="4">
    <source>
        <dbReference type="Pfam" id="PF07804"/>
    </source>
</evidence>
<name>A0ABR5ILH2_9HYPH</name>
<dbReference type="Pfam" id="PF07804">
    <property type="entry name" value="HipA_C"/>
    <property type="match status" value="1"/>
</dbReference>
<keyword evidence="6" id="KW-1185">Reference proteome</keyword>
<comment type="similarity">
    <text evidence="1">Belongs to the HipA Ser/Thr kinase family.</text>
</comment>
<keyword evidence="3" id="KW-0418">Kinase</keyword>
<gene>
    <name evidence="5" type="ORF">AFK20_06705</name>
</gene>
<proteinExistence type="inferred from homology"/>
<dbReference type="Proteomes" id="UP000053900">
    <property type="component" value="Unassembled WGS sequence"/>
</dbReference>
<protein>
    <submittedName>
        <fullName evidence="5">Toxin HipA</fullName>
    </submittedName>
</protein>
<dbReference type="PANTHER" id="PTHR37419:SF8">
    <property type="entry name" value="TOXIN YJJJ"/>
    <property type="match status" value="1"/>
</dbReference>
<feature type="domain" description="HipA-like C-terminal" evidence="4">
    <location>
        <begin position="152"/>
        <end position="401"/>
    </location>
</feature>
<keyword evidence="2" id="KW-0808">Transferase</keyword>
<evidence type="ECO:0000313" key="6">
    <source>
        <dbReference type="Proteomes" id="UP000053900"/>
    </source>
</evidence>
<dbReference type="PANTHER" id="PTHR37419">
    <property type="entry name" value="SERINE/THREONINE-PROTEIN KINASE TOXIN HIPA"/>
    <property type="match status" value="1"/>
</dbReference>
<evidence type="ECO:0000256" key="3">
    <source>
        <dbReference type="ARBA" id="ARBA00022777"/>
    </source>
</evidence>
<dbReference type="InterPro" id="IPR012893">
    <property type="entry name" value="HipA-like_C"/>
</dbReference>
<organism evidence="5 6">
    <name type="scientific">Enhydrobacter aerosaccus</name>
    <dbReference type="NCBI Taxonomy" id="225324"/>
    <lineage>
        <taxon>Bacteria</taxon>
        <taxon>Pseudomonadati</taxon>
        <taxon>Pseudomonadota</taxon>
        <taxon>Alphaproteobacteria</taxon>
        <taxon>Hyphomicrobiales</taxon>
        <taxon>Enhydrobacter</taxon>
    </lineage>
</organism>
<dbReference type="InterPro" id="IPR052028">
    <property type="entry name" value="HipA_Ser/Thr_kinase"/>
</dbReference>
<accession>A0ABR5ILH2</accession>
<reference evidence="5 6" key="1">
    <citation type="submission" date="2015-07" db="EMBL/GenBank/DDBJ databases">
        <title>Draft genome of Enhydrobacter aerosaccus.</title>
        <authorList>
            <person name="Wang X."/>
        </authorList>
    </citation>
    <scope>NUCLEOTIDE SEQUENCE [LARGE SCALE GENOMIC DNA]</scope>
    <source>
        <strain evidence="5 6">CGMCC9176</strain>
    </source>
</reference>
<dbReference type="PIRSF" id="PIRSF028135">
    <property type="entry name" value="UCP028135_HipA-like"/>
    <property type="match status" value="1"/>
</dbReference>
<sequence length="441" mass="50994">MKYIIFIYEYRFLVFNEFNLIEIAYLGDYSFQHYLADNWHAFSINYPVELFGYRIDNGWLPMLDDIIPAGAGRRYWLNYLGLTHLSEAEKNFRLLEAATIAPIGHLRIKQAVENLPIGENRLFDIKEVVNRHADFLDYANQMGAIAGGATGAGGEAPKLVLRLTGSNKVWIDHQQLAENSFHSQDAYYLVKFPRGARSEIDCDILRAEYHYYQELASLGLNTIETTQMRLIEGERYPSLWLPRFDVRQNEQRKTQRLAMESVYAMLKQHPATRLYHGQTIRALINIIDRSNMTTEGFKFDKTAFVIEWVKRDLLNIAFGNSDNHGRNTAFLRDETTIWLSPIYDFAPMKADPEGIARSIIWQNDNGQTLELGGRYDFIAICKSLSDLIEPSILLKELKQTAEKLVDLTNRLQQRGVSEKILSHPAIAFDYLPKRLQDWRLL</sequence>
<comment type="caution">
    <text evidence="5">The sequence shown here is derived from an EMBL/GenBank/DDBJ whole genome shotgun (WGS) entry which is preliminary data.</text>
</comment>
<dbReference type="EMBL" id="LGSW01000004">
    <property type="protein sequence ID" value="KND21895.1"/>
    <property type="molecule type" value="Genomic_DNA"/>
</dbReference>
<evidence type="ECO:0000313" key="5">
    <source>
        <dbReference type="EMBL" id="KND21895.1"/>
    </source>
</evidence>